<protein>
    <submittedName>
        <fullName evidence="1">Uncharacterized protein</fullName>
    </submittedName>
</protein>
<evidence type="ECO:0000313" key="2">
    <source>
        <dbReference type="Proteomes" id="UP000031523"/>
    </source>
</evidence>
<dbReference type="Proteomes" id="UP000031523">
    <property type="component" value="Chromosome"/>
</dbReference>
<dbReference type="KEGG" id="sals:SLNWT_5231"/>
<organism evidence="1 2">
    <name type="scientific">Streptomyces albus (strain ATCC 21838 / DSM 41398 / FERM P-419 / JCM 4703 / NBRC 107858)</name>
    <dbReference type="NCBI Taxonomy" id="1081613"/>
    <lineage>
        <taxon>Bacteria</taxon>
        <taxon>Bacillati</taxon>
        <taxon>Actinomycetota</taxon>
        <taxon>Actinomycetes</taxon>
        <taxon>Kitasatosporales</taxon>
        <taxon>Streptomycetaceae</taxon>
        <taxon>Streptomyces</taxon>
    </lineage>
</organism>
<reference evidence="1 2" key="1">
    <citation type="submission" date="2015-01" db="EMBL/GenBank/DDBJ databases">
        <title>Enhanced salinomycin production by adjusting the supply of polyketide extender units in Streptomyce albus DSM 41398.</title>
        <authorList>
            <person name="Lu C."/>
        </authorList>
    </citation>
    <scope>NUCLEOTIDE SEQUENCE [LARGE SCALE GENOMIC DNA]</scope>
    <source>
        <strain evidence="2">ATCC 21838 / DSM 41398 / FERM P-419 / JCM 4703 / NBRC 107858</strain>
    </source>
</reference>
<dbReference type="Pfam" id="PF20375">
    <property type="entry name" value="DUF6670"/>
    <property type="match status" value="1"/>
</dbReference>
<keyword evidence="2" id="KW-1185">Reference proteome</keyword>
<accession>A0A0B5F5G5</accession>
<sequence length="352" mass="38800">MSTRRTRPRRPLPERLTALVNRTGSLNGRPFPPGTPMRPPAGRLRNWAHYGLMVPDLPEPHRFFGVMSIIGTPGVTVFANDRLITTTPEDTAYTVSATASMDSGQFLVQSIARDCDFRADGSRLRFGEELLVEGAPPRLTVRRTHPDVTVELDVEVTGTASHFAALPGTYRHWSLLARYRGRIEHGGRHQDIAGLCTFEYAAGAGTRSLPLTRRLKVPVRLFTYHVLNLDERTQALLVEVLGPGGFPLQRAVYLRSLDDHGSVHTRGFALGITSYEATGRATPDGRSMRLPRTLAWRVQDEAGRELLSVEGTTGGDFAYGLGAGFVGSYTYTGRFRGAEIGGRAYLEYVDCR</sequence>
<gene>
    <name evidence="1" type="ORF">SLNWT_5231</name>
</gene>
<evidence type="ECO:0000313" key="1">
    <source>
        <dbReference type="EMBL" id="AJE85607.1"/>
    </source>
</evidence>
<dbReference type="EMBL" id="CP010519">
    <property type="protein sequence ID" value="AJE85607.1"/>
    <property type="molecule type" value="Genomic_DNA"/>
</dbReference>
<dbReference type="InterPro" id="IPR046611">
    <property type="entry name" value="DUF6670"/>
</dbReference>
<name>A0A0B5F5G5_STRA4</name>
<proteinExistence type="predicted"/>
<dbReference type="AlphaFoldDB" id="A0A0B5F5G5"/>